<name>A0A7V5H4U4_CALAY</name>
<evidence type="ECO:0000259" key="5">
    <source>
        <dbReference type="Pfam" id="PF25973"/>
    </source>
</evidence>
<organism evidence="7">
    <name type="scientific">Caldithrix abyssi</name>
    <dbReference type="NCBI Taxonomy" id="187145"/>
    <lineage>
        <taxon>Bacteria</taxon>
        <taxon>Pseudomonadati</taxon>
        <taxon>Calditrichota</taxon>
        <taxon>Calditrichia</taxon>
        <taxon>Calditrichales</taxon>
        <taxon>Calditrichaceae</taxon>
        <taxon>Caldithrix</taxon>
    </lineage>
</organism>
<feature type="domain" description="YknX-like C-terminal permuted SH3-like" evidence="6">
    <location>
        <begin position="297"/>
        <end position="363"/>
    </location>
</feature>
<dbReference type="PANTHER" id="PTHR30469">
    <property type="entry name" value="MULTIDRUG RESISTANCE PROTEIN MDTA"/>
    <property type="match status" value="1"/>
</dbReference>
<dbReference type="Proteomes" id="UP000886111">
    <property type="component" value="Unassembled WGS sequence"/>
</dbReference>
<evidence type="ECO:0000256" key="2">
    <source>
        <dbReference type="SAM" id="Coils"/>
    </source>
</evidence>
<feature type="coiled-coil region" evidence="2">
    <location>
        <begin position="116"/>
        <end position="143"/>
    </location>
</feature>
<dbReference type="PROSITE" id="PS51257">
    <property type="entry name" value="PROKAR_LIPOPROTEIN"/>
    <property type="match status" value="1"/>
</dbReference>
<feature type="domain" description="CusB-like beta-barrel" evidence="4">
    <location>
        <begin position="217"/>
        <end position="287"/>
    </location>
</feature>
<dbReference type="AlphaFoldDB" id="A0A7V5H4U4"/>
<comment type="similarity">
    <text evidence="1">Belongs to the membrane fusion protein (MFP) (TC 8.A.1) family.</text>
</comment>
<dbReference type="NCBIfam" id="TIGR01730">
    <property type="entry name" value="RND_mfp"/>
    <property type="match status" value="1"/>
</dbReference>
<dbReference type="Pfam" id="PF25989">
    <property type="entry name" value="YknX_C"/>
    <property type="match status" value="1"/>
</dbReference>
<keyword evidence="2" id="KW-0175">Coiled coil</keyword>
<dbReference type="PANTHER" id="PTHR30469:SF38">
    <property type="entry name" value="HLYD FAMILY SECRETION PROTEIN"/>
    <property type="match status" value="1"/>
</dbReference>
<dbReference type="FunFam" id="2.40.30.170:FF:000010">
    <property type="entry name" value="Efflux RND transporter periplasmic adaptor subunit"/>
    <property type="match status" value="1"/>
</dbReference>
<dbReference type="Pfam" id="PF25954">
    <property type="entry name" value="Beta-barrel_RND_2"/>
    <property type="match status" value="1"/>
</dbReference>
<dbReference type="SUPFAM" id="SSF111369">
    <property type="entry name" value="HlyD-like secretion proteins"/>
    <property type="match status" value="1"/>
</dbReference>
<feature type="region of interest" description="Disordered" evidence="3">
    <location>
        <begin position="32"/>
        <end position="52"/>
    </location>
</feature>
<comment type="caution">
    <text evidence="7">The sequence shown here is derived from an EMBL/GenBank/DDBJ whole genome shotgun (WGS) entry which is preliminary data.</text>
</comment>
<reference evidence="7" key="1">
    <citation type="journal article" date="2020" name="mSystems">
        <title>Genome- and Community-Level Interaction Insights into Carbon Utilization and Element Cycling Functions of Hydrothermarchaeota in Hydrothermal Sediment.</title>
        <authorList>
            <person name="Zhou Z."/>
            <person name="Liu Y."/>
            <person name="Xu W."/>
            <person name="Pan J."/>
            <person name="Luo Z.H."/>
            <person name="Li M."/>
        </authorList>
    </citation>
    <scope>NUCLEOTIDE SEQUENCE [LARGE SCALE GENOMIC DNA]</scope>
    <source>
        <strain evidence="7">HyVt-76</strain>
    </source>
</reference>
<dbReference type="GO" id="GO:0015562">
    <property type="term" value="F:efflux transmembrane transporter activity"/>
    <property type="evidence" value="ECO:0007669"/>
    <property type="project" value="TreeGrafter"/>
</dbReference>
<dbReference type="InterPro" id="IPR058647">
    <property type="entry name" value="BSH_CzcB-like"/>
</dbReference>
<gene>
    <name evidence="7" type="ORF">ENL21_08910</name>
</gene>
<dbReference type="Gene3D" id="2.40.30.170">
    <property type="match status" value="1"/>
</dbReference>
<evidence type="ECO:0000259" key="6">
    <source>
        <dbReference type="Pfam" id="PF25989"/>
    </source>
</evidence>
<dbReference type="Gene3D" id="2.40.50.100">
    <property type="match status" value="1"/>
</dbReference>
<dbReference type="InterPro" id="IPR058792">
    <property type="entry name" value="Beta-barrel_RND_2"/>
</dbReference>
<protein>
    <submittedName>
        <fullName evidence="7">Efflux RND transporter periplasmic adaptor subunit</fullName>
    </submittedName>
</protein>
<evidence type="ECO:0000313" key="7">
    <source>
        <dbReference type="EMBL" id="HHE55889.1"/>
    </source>
</evidence>
<dbReference type="InterPro" id="IPR058637">
    <property type="entry name" value="YknX-like_C"/>
</dbReference>
<evidence type="ECO:0000256" key="1">
    <source>
        <dbReference type="ARBA" id="ARBA00009477"/>
    </source>
</evidence>
<dbReference type="Gene3D" id="2.40.420.20">
    <property type="match status" value="1"/>
</dbReference>
<evidence type="ECO:0000256" key="3">
    <source>
        <dbReference type="SAM" id="MobiDB-lite"/>
    </source>
</evidence>
<accession>A0A7V5H4U4</accession>
<dbReference type="EMBL" id="DRTD01000664">
    <property type="protein sequence ID" value="HHE55889.1"/>
    <property type="molecule type" value="Genomic_DNA"/>
</dbReference>
<proteinExistence type="inferred from homology"/>
<dbReference type="InterPro" id="IPR006143">
    <property type="entry name" value="RND_pump_MFP"/>
</dbReference>
<evidence type="ECO:0000259" key="4">
    <source>
        <dbReference type="Pfam" id="PF25954"/>
    </source>
</evidence>
<feature type="domain" description="CzcB-like barrel-sandwich hybrid" evidence="5">
    <location>
        <begin position="83"/>
        <end position="210"/>
    </location>
</feature>
<sequence>MKRILLFNLIFVFSLLILIACGRPEGRAQMAQKSKKDSSNQIKAKMNDPNKNSERVPVEVMTVSRGDIAKYLLLSSNLETEVMADVYSRIQGIVEKINKEEGQYVQKGEVMLELEAREYELAEEKARVQYEQQKSNFERLKAMFEKNLLSQEEYERAKYAFQSAEIAWNEAKLQLDYTKVRSPINGRVGQRLAKIGKRIQPTDKLFSVVDNSQVIAVVYVPEKNMREVKIGQRAYITSDHFAGEQFDGWVKRLSPVVDPASGTFKVTVGVRNRGARLRPGMFVNVHIVLDTHKDVVLIPKTAIVYENENMYAYVVRDSIAHRIKITPGYEDNEKVEVLKDIEEGEMIIVVGQAGMKDQTPVRVVNVRQNTLALKN</sequence>
<dbReference type="Pfam" id="PF25973">
    <property type="entry name" value="BSH_CzcB"/>
    <property type="match status" value="1"/>
</dbReference>
<dbReference type="Gene3D" id="1.10.287.470">
    <property type="entry name" value="Helix hairpin bin"/>
    <property type="match status" value="1"/>
</dbReference>
<dbReference type="GO" id="GO:1990281">
    <property type="term" value="C:efflux pump complex"/>
    <property type="evidence" value="ECO:0007669"/>
    <property type="project" value="TreeGrafter"/>
</dbReference>